<keyword evidence="2" id="KW-1185">Reference proteome</keyword>
<dbReference type="RefSeq" id="WP_231417477.1">
    <property type="nucleotide sequence ID" value="NZ_CP126446.1"/>
</dbReference>
<reference evidence="1 2" key="1">
    <citation type="submission" date="2023-05" db="EMBL/GenBank/DDBJ databases">
        <title>Comparative genomics reveals the evidence of polycyclic aromatic hydrocarbons degradation in moderately halophilic genus Pontibacillus.</title>
        <authorList>
            <person name="Yang H."/>
            <person name="Qian Z."/>
        </authorList>
    </citation>
    <scope>NUCLEOTIDE SEQUENCE [LARGE SCALE GENOMIC DNA]</scope>
    <source>
        <strain evidence="2">HN14</strain>
    </source>
</reference>
<protein>
    <submittedName>
        <fullName evidence="1">Uncharacterized protein</fullName>
    </submittedName>
</protein>
<proteinExistence type="predicted"/>
<gene>
    <name evidence="1" type="ORF">QNI29_16015</name>
</gene>
<evidence type="ECO:0000313" key="2">
    <source>
        <dbReference type="Proteomes" id="UP001236652"/>
    </source>
</evidence>
<evidence type="ECO:0000313" key="1">
    <source>
        <dbReference type="EMBL" id="WIF97232.1"/>
    </source>
</evidence>
<dbReference type="Proteomes" id="UP001236652">
    <property type="component" value="Chromosome"/>
</dbReference>
<sequence length="112" mass="12803">MNKRLVMSLSVLSIGVWMITIILLMVPSEETLAEDHSQRSNPSIEMKSSDRLAQVASRFESSRSNQVIEKDKGTWQEVGLTRSWANEWSQDGTFSIDDLLTKLEIKKEPFPF</sequence>
<dbReference type="EMBL" id="CP126446">
    <property type="protein sequence ID" value="WIF97232.1"/>
    <property type="molecule type" value="Genomic_DNA"/>
</dbReference>
<accession>A0ABY8UU90</accession>
<organism evidence="1 2">
    <name type="scientific">Pontibacillus chungwhensis</name>
    <dbReference type="NCBI Taxonomy" id="265426"/>
    <lineage>
        <taxon>Bacteria</taxon>
        <taxon>Bacillati</taxon>
        <taxon>Bacillota</taxon>
        <taxon>Bacilli</taxon>
        <taxon>Bacillales</taxon>
        <taxon>Bacillaceae</taxon>
        <taxon>Pontibacillus</taxon>
    </lineage>
</organism>
<name>A0ABY8UU90_9BACI</name>